<accession>A0A367LJ33</accession>
<dbReference type="EMBL" id="LKCN02000004">
    <property type="protein sequence ID" value="RCI14434.1"/>
    <property type="molecule type" value="Genomic_DNA"/>
</dbReference>
<gene>
    <name evidence="6" type="ORF">L249_6168</name>
</gene>
<evidence type="ECO:0000259" key="5">
    <source>
        <dbReference type="PROSITE" id="PS51891"/>
    </source>
</evidence>
<feature type="domain" description="CENP-V/GFA" evidence="5">
    <location>
        <begin position="9"/>
        <end position="142"/>
    </location>
</feature>
<dbReference type="GO" id="GO:0046872">
    <property type="term" value="F:metal ion binding"/>
    <property type="evidence" value="ECO:0007669"/>
    <property type="project" value="UniProtKB-KW"/>
</dbReference>
<evidence type="ECO:0000313" key="6">
    <source>
        <dbReference type="EMBL" id="RCI14434.1"/>
    </source>
</evidence>
<evidence type="ECO:0000256" key="4">
    <source>
        <dbReference type="ARBA" id="ARBA00023239"/>
    </source>
</evidence>
<dbReference type="GO" id="GO:0016846">
    <property type="term" value="F:carbon-sulfur lyase activity"/>
    <property type="evidence" value="ECO:0007669"/>
    <property type="project" value="InterPro"/>
</dbReference>
<comment type="similarity">
    <text evidence="1">Belongs to the Gfa family.</text>
</comment>
<dbReference type="Pfam" id="PF04828">
    <property type="entry name" value="GFA"/>
    <property type="match status" value="1"/>
</dbReference>
<sequence>MTSSNPKKLHGSCLCGNITYELTGEPDFSNLCYCTSCRKATGALSMANSLFKKENFQLLTGADHLRTYHDGSCDSGGALERGFCGTCGSNMMIEHKSKLPDKLIIPMGTSDVRPSDWVPNAEFFCKWKPTWVTTPEDSKKYDEQF</sequence>
<dbReference type="OrthoDB" id="2212170at2759"/>
<reference evidence="6 7" key="1">
    <citation type="journal article" date="2015" name="BMC Genomics">
        <title>Insights from the genome of Ophiocordyceps polyrhachis-furcata to pathogenicity and host specificity in insect fungi.</title>
        <authorList>
            <person name="Wichadakul D."/>
            <person name="Kobmoo N."/>
            <person name="Ingsriswang S."/>
            <person name="Tangphatsornruang S."/>
            <person name="Chantasingh D."/>
            <person name="Luangsa-ard J.J."/>
            <person name="Eurwilaichitr L."/>
        </authorList>
    </citation>
    <scope>NUCLEOTIDE SEQUENCE [LARGE SCALE GENOMIC DNA]</scope>
    <source>
        <strain evidence="6 7">BCC 54312</strain>
    </source>
</reference>
<dbReference type="STRING" id="1330021.A0A367LJ33"/>
<dbReference type="Proteomes" id="UP000253664">
    <property type="component" value="Unassembled WGS sequence"/>
</dbReference>
<dbReference type="PANTHER" id="PTHR33337:SF39">
    <property type="entry name" value="DUF636 DOMAIN PROTEIN (AFU_ORTHOLOGUE AFUA_6G11530)"/>
    <property type="match status" value="1"/>
</dbReference>
<evidence type="ECO:0000256" key="1">
    <source>
        <dbReference type="ARBA" id="ARBA00005495"/>
    </source>
</evidence>
<organism evidence="6 7">
    <name type="scientific">Ophiocordyceps polyrhachis-furcata BCC 54312</name>
    <dbReference type="NCBI Taxonomy" id="1330021"/>
    <lineage>
        <taxon>Eukaryota</taxon>
        <taxon>Fungi</taxon>
        <taxon>Dikarya</taxon>
        <taxon>Ascomycota</taxon>
        <taxon>Pezizomycotina</taxon>
        <taxon>Sordariomycetes</taxon>
        <taxon>Hypocreomycetidae</taxon>
        <taxon>Hypocreales</taxon>
        <taxon>Ophiocordycipitaceae</taxon>
        <taxon>Ophiocordyceps</taxon>
    </lineage>
</organism>
<evidence type="ECO:0000256" key="3">
    <source>
        <dbReference type="ARBA" id="ARBA00022833"/>
    </source>
</evidence>
<dbReference type="PANTHER" id="PTHR33337">
    <property type="entry name" value="GFA DOMAIN-CONTAINING PROTEIN"/>
    <property type="match status" value="1"/>
</dbReference>
<evidence type="ECO:0000313" key="7">
    <source>
        <dbReference type="Proteomes" id="UP000253664"/>
    </source>
</evidence>
<comment type="caution">
    <text evidence="6">The sequence shown here is derived from an EMBL/GenBank/DDBJ whole genome shotgun (WGS) entry which is preliminary data.</text>
</comment>
<dbReference type="Gene3D" id="3.90.1590.10">
    <property type="entry name" value="glutathione-dependent formaldehyde- activating enzyme (gfa)"/>
    <property type="match status" value="1"/>
</dbReference>
<evidence type="ECO:0000256" key="2">
    <source>
        <dbReference type="ARBA" id="ARBA00022723"/>
    </source>
</evidence>
<dbReference type="InterPro" id="IPR006913">
    <property type="entry name" value="CENP-V/GFA"/>
</dbReference>
<dbReference type="InterPro" id="IPR011057">
    <property type="entry name" value="Mss4-like_sf"/>
</dbReference>
<keyword evidence="7" id="KW-1185">Reference proteome</keyword>
<keyword evidence="4" id="KW-0456">Lyase</keyword>
<name>A0A367LJ33_9HYPO</name>
<proteinExistence type="inferred from homology"/>
<protein>
    <recommendedName>
        <fullName evidence="5">CENP-V/GFA domain-containing protein</fullName>
    </recommendedName>
</protein>
<dbReference type="PROSITE" id="PS51891">
    <property type="entry name" value="CENP_V_GFA"/>
    <property type="match status" value="1"/>
</dbReference>
<keyword evidence="2" id="KW-0479">Metal-binding</keyword>
<dbReference type="AlphaFoldDB" id="A0A367LJ33"/>
<keyword evidence="3" id="KW-0862">Zinc</keyword>
<dbReference type="SUPFAM" id="SSF51316">
    <property type="entry name" value="Mss4-like"/>
    <property type="match status" value="1"/>
</dbReference>